<reference evidence="6" key="1">
    <citation type="submission" date="2021-08" db="EMBL/GenBank/DDBJ databases">
        <title>WGS assembly of Ceratopteris richardii.</title>
        <authorList>
            <person name="Marchant D.B."/>
            <person name="Chen G."/>
            <person name="Jenkins J."/>
            <person name="Shu S."/>
            <person name="Leebens-Mack J."/>
            <person name="Grimwood J."/>
            <person name="Schmutz J."/>
            <person name="Soltis P."/>
            <person name="Soltis D."/>
            <person name="Chen Z.-H."/>
        </authorList>
    </citation>
    <scope>NUCLEOTIDE SEQUENCE</scope>
    <source>
        <strain evidence="6">Whitten #5841</strain>
        <tissue evidence="6">Leaf</tissue>
    </source>
</reference>
<dbReference type="FunFam" id="3.30.40.10:FF:000660">
    <property type="entry name" value="RING/U-box superfamily protein"/>
    <property type="match status" value="1"/>
</dbReference>
<protein>
    <recommendedName>
        <fullName evidence="5">RING-type domain-containing protein</fullName>
    </recommendedName>
</protein>
<keyword evidence="1" id="KW-0479">Metal-binding</keyword>
<name>A0A8T2UKX4_CERRI</name>
<accession>A0A8T2UKX4</accession>
<evidence type="ECO:0000256" key="2">
    <source>
        <dbReference type="ARBA" id="ARBA00022771"/>
    </source>
</evidence>
<proteinExistence type="predicted"/>
<gene>
    <name evidence="6" type="ORF">KP509_06G021200</name>
</gene>
<dbReference type="InterPro" id="IPR013083">
    <property type="entry name" value="Znf_RING/FYVE/PHD"/>
</dbReference>
<dbReference type="EMBL" id="CM035411">
    <property type="protein sequence ID" value="KAH7434516.1"/>
    <property type="molecule type" value="Genomic_DNA"/>
</dbReference>
<dbReference type="Proteomes" id="UP000825935">
    <property type="component" value="Chromosome 6"/>
</dbReference>
<dbReference type="OrthoDB" id="1630758at2759"/>
<keyword evidence="3" id="KW-0862">Zinc</keyword>
<dbReference type="GO" id="GO:0061630">
    <property type="term" value="F:ubiquitin protein ligase activity"/>
    <property type="evidence" value="ECO:0007669"/>
    <property type="project" value="TreeGrafter"/>
</dbReference>
<organism evidence="6 7">
    <name type="scientific">Ceratopteris richardii</name>
    <name type="common">Triangle waterfern</name>
    <dbReference type="NCBI Taxonomy" id="49495"/>
    <lineage>
        <taxon>Eukaryota</taxon>
        <taxon>Viridiplantae</taxon>
        <taxon>Streptophyta</taxon>
        <taxon>Embryophyta</taxon>
        <taxon>Tracheophyta</taxon>
        <taxon>Polypodiopsida</taxon>
        <taxon>Polypodiidae</taxon>
        <taxon>Polypodiales</taxon>
        <taxon>Pteridineae</taxon>
        <taxon>Pteridaceae</taxon>
        <taxon>Parkerioideae</taxon>
        <taxon>Ceratopteris</taxon>
    </lineage>
</organism>
<dbReference type="OMA" id="WMFLEGT"/>
<dbReference type="Gene3D" id="3.30.40.10">
    <property type="entry name" value="Zinc/RING finger domain, C3HC4 (zinc finger)"/>
    <property type="match status" value="1"/>
</dbReference>
<dbReference type="PANTHER" id="PTHR15315">
    <property type="entry name" value="RING FINGER PROTEIN 41, 151"/>
    <property type="match status" value="1"/>
</dbReference>
<comment type="caution">
    <text evidence="6">The sequence shown here is derived from an EMBL/GenBank/DDBJ whole genome shotgun (WGS) entry which is preliminary data.</text>
</comment>
<dbReference type="Pfam" id="PF13920">
    <property type="entry name" value="zf-C3HC4_3"/>
    <property type="match status" value="1"/>
</dbReference>
<dbReference type="PROSITE" id="PS50089">
    <property type="entry name" value="ZF_RING_2"/>
    <property type="match status" value="1"/>
</dbReference>
<evidence type="ECO:0000313" key="7">
    <source>
        <dbReference type="Proteomes" id="UP000825935"/>
    </source>
</evidence>
<dbReference type="GO" id="GO:0016567">
    <property type="term" value="P:protein ubiquitination"/>
    <property type="evidence" value="ECO:0007669"/>
    <property type="project" value="TreeGrafter"/>
</dbReference>
<evidence type="ECO:0000256" key="3">
    <source>
        <dbReference type="ARBA" id="ARBA00022833"/>
    </source>
</evidence>
<keyword evidence="7" id="KW-1185">Reference proteome</keyword>
<evidence type="ECO:0000256" key="4">
    <source>
        <dbReference type="PROSITE-ProRule" id="PRU00175"/>
    </source>
</evidence>
<keyword evidence="2 4" id="KW-0863">Zinc-finger</keyword>
<dbReference type="PANTHER" id="PTHR15315:SF102">
    <property type="entry name" value="RING-TYPE DOMAIN-CONTAINING PROTEIN"/>
    <property type="match status" value="1"/>
</dbReference>
<dbReference type="PROSITE" id="PS00518">
    <property type="entry name" value="ZF_RING_1"/>
    <property type="match status" value="1"/>
</dbReference>
<dbReference type="InterPro" id="IPR017907">
    <property type="entry name" value="Znf_RING_CS"/>
</dbReference>
<feature type="domain" description="RING-type" evidence="5">
    <location>
        <begin position="152"/>
        <end position="190"/>
    </location>
</feature>
<dbReference type="GO" id="GO:0008270">
    <property type="term" value="F:zinc ion binding"/>
    <property type="evidence" value="ECO:0007669"/>
    <property type="project" value="UniProtKB-KW"/>
</dbReference>
<dbReference type="SUPFAM" id="SSF57850">
    <property type="entry name" value="RING/U-box"/>
    <property type="match status" value="1"/>
</dbReference>
<dbReference type="InterPro" id="IPR001841">
    <property type="entry name" value="Znf_RING"/>
</dbReference>
<evidence type="ECO:0000256" key="1">
    <source>
        <dbReference type="ARBA" id="ARBA00022723"/>
    </source>
</evidence>
<sequence>MSKMIVLGNRRCRPFKESLKALEADIQHANTMALGLPREKEGACLQMRLCFGPPFLLCFLSWADCRFISALGLLHVLIYKVLKDGTTTMSIHERKASLREFYGYILPSLQALDGGLTEREASAQKAACAEKYLKKTGAKADAKLDTERESECGICLETVSKVVLPNCYHSLCIKCYTEWITRSSSCPFCRLSLKHVKPQDLWILTEQDDIKDVLYVTGENMKRLFIYVDKLPLAVSNRTIDYKRKGHC</sequence>
<evidence type="ECO:0000313" key="6">
    <source>
        <dbReference type="EMBL" id="KAH7434516.1"/>
    </source>
</evidence>
<evidence type="ECO:0000259" key="5">
    <source>
        <dbReference type="PROSITE" id="PS50089"/>
    </source>
</evidence>
<dbReference type="AlphaFoldDB" id="A0A8T2UKX4"/>
<dbReference type="SMART" id="SM00184">
    <property type="entry name" value="RING"/>
    <property type="match status" value="1"/>
</dbReference>